<evidence type="ECO:0008006" key="6">
    <source>
        <dbReference type="Google" id="ProtNLM"/>
    </source>
</evidence>
<evidence type="ECO:0000313" key="5">
    <source>
        <dbReference type="Proteomes" id="UP001279642"/>
    </source>
</evidence>
<dbReference type="InterPro" id="IPR011049">
    <property type="entry name" value="Serralysin-like_metalloprot_C"/>
</dbReference>
<keyword evidence="5" id="KW-1185">Reference proteome</keyword>
<dbReference type="RefSeq" id="WP_320508489.1">
    <property type="nucleotide sequence ID" value="NZ_JAXCLW010000002.1"/>
</dbReference>
<feature type="compositionally biased region" description="Polar residues" evidence="3">
    <location>
        <begin position="128"/>
        <end position="140"/>
    </location>
</feature>
<dbReference type="PRINTS" id="PR00313">
    <property type="entry name" value="CABNDNGRPT"/>
</dbReference>
<feature type="region of interest" description="Disordered" evidence="3">
    <location>
        <begin position="763"/>
        <end position="805"/>
    </location>
</feature>
<evidence type="ECO:0000256" key="1">
    <source>
        <dbReference type="ARBA" id="ARBA00004613"/>
    </source>
</evidence>
<feature type="region of interest" description="Disordered" evidence="3">
    <location>
        <begin position="1"/>
        <end position="89"/>
    </location>
</feature>
<keyword evidence="2" id="KW-0964">Secreted</keyword>
<dbReference type="Proteomes" id="UP001279642">
    <property type="component" value="Unassembled WGS sequence"/>
</dbReference>
<feature type="region of interest" description="Disordered" evidence="3">
    <location>
        <begin position="101"/>
        <end position="142"/>
    </location>
</feature>
<dbReference type="Gene3D" id="2.120.10.30">
    <property type="entry name" value="TolB, C-terminal domain"/>
    <property type="match status" value="1"/>
</dbReference>
<dbReference type="SUPFAM" id="SSF63825">
    <property type="entry name" value="YWTD domain"/>
    <property type="match status" value="1"/>
</dbReference>
<dbReference type="InterPro" id="IPR001343">
    <property type="entry name" value="Hemolysn_Ca-bd"/>
</dbReference>
<dbReference type="PANTHER" id="PTHR38340">
    <property type="entry name" value="S-LAYER PROTEIN"/>
    <property type="match status" value="1"/>
</dbReference>
<comment type="subcellular location">
    <subcellularLocation>
        <location evidence="1">Secreted</location>
    </subcellularLocation>
</comment>
<gene>
    <name evidence="4" type="ORF">SMD27_11415</name>
</gene>
<dbReference type="Gene3D" id="2.150.10.10">
    <property type="entry name" value="Serralysin-like metalloprotease, C-terminal"/>
    <property type="match status" value="3"/>
</dbReference>
<evidence type="ECO:0000313" key="4">
    <source>
        <dbReference type="EMBL" id="MDY0883454.1"/>
    </source>
</evidence>
<evidence type="ECO:0000256" key="3">
    <source>
        <dbReference type="SAM" id="MobiDB-lite"/>
    </source>
</evidence>
<organism evidence="4 5">
    <name type="scientific">Dongia soli</name>
    <dbReference type="NCBI Taxonomy" id="600628"/>
    <lineage>
        <taxon>Bacteria</taxon>
        <taxon>Pseudomonadati</taxon>
        <taxon>Pseudomonadota</taxon>
        <taxon>Alphaproteobacteria</taxon>
        <taxon>Rhodospirillales</taxon>
        <taxon>Dongiaceae</taxon>
        <taxon>Dongia</taxon>
    </lineage>
</organism>
<dbReference type="PANTHER" id="PTHR38340:SF1">
    <property type="entry name" value="S-LAYER PROTEIN"/>
    <property type="match status" value="1"/>
</dbReference>
<comment type="caution">
    <text evidence="4">The sequence shown here is derived from an EMBL/GenBank/DDBJ whole genome shotgun (WGS) entry which is preliminary data.</text>
</comment>
<dbReference type="InterPro" id="IPR050557">
    <property type="entry name" value="RTX_toxin/Mannuronan_C5-epim"/>
</dbReference>
<dbReference type="Pfam" id="PF00353">
    <property type="entry name" value="HemolysinCabind"/>
    <property type="match status" value="5"/>
</dbReference>
<dbReference type="PROSITE" id="PS00330">
    <property type="entry name" value="HEMOLYSIN_CALCIUM"/>
    <property type="match status" value="2"/>
</dbReference>
<evidence type="ECO:0000256" key="2">
    <source>
        <dbReference type="ARBA" id="ARBA00022525"/>
    </source>
</evidence>
<reference evidence="4 5" key="1">
    <citation type="journal article" date="2016" name="Antonie Van Leeuwenhoek">
        <title>Dongia soli sp. nov., isolated from soil from Dokdo, Korea.</title>
        <authorList>
            <person name="Kim D.U."/>
            <person name="Lee H."/>
            <person name="Kim H."/>
            <person name="Kim S.G."/>
            <person name="Ka J.O."/>
        </authorList>
    </citation>
    <scope>NUCLEOTIDE SEQUENCE [LARGE SCALE GENOMIC DNA]</scope>
    <source>
        <strain evidence="4 5">D78</strain>
    </source>
</reference>
<dbReference type="SUPFAM" id="SSF51120">
    <property type="entry name" value="beta-Roll"/>
    <property type="match status" value="2"/>
</dbReference>
<dbReference type="EMBL" id="JAXCLW010000002">
    <property type="protein sequence ID" value="MDY0883454.1"/>
    <property type="molecule type" value="Genomic_DNA"/>
</dbReference>
<sequence>MTAANNSKPRAGLGQMWGLVHDTPETTGAAVPPPQKDDQEEISHASVRSSPPARHEAAGSEAGSESEAAKVSSLAAAPNSPPPENPHARAPALSISAMQKRAELADAASDDDLLPANRGNLGDEGTGRAQNTAPSAGSSETDTTTLAALAAPQPGATVTALATPSFDPSIVQTIDTTKWAVPSANPAGMAWIPGATPGTGQLLVSDSEIDESPFFRQQNLFFLSETGAFDHAASLRAFCSEPTGVTYNPLNGHLFISDDSARKVFEVNPSNPSVLISSFSTRTIELDDVEDIVFDPVTGHLLLSEGEQSTLHPRTIVEVTTTGTVINRIQMPLAVGDPEGFTYDPVRNVFYVCGHRSDDILVLSRDGQTVLDRLTLLDDVRNVNSGVGVKPKGLVLAPSSDTHDDPSIMSLWVADYATDQFMDGQLFEIKLGDTGSQQPQPLFTSGNDSVNFAQVTAGSYLAGTQYDALGGNDTVTLPTSAAAATAAGYDPAQIFHGGDGTDNITGGGLADQINGDGGNDTINGGSANDVLRGGDANDTLTGGSGTDQLFGDTGHDTLKWDSADSVDGGAGFDTLDANLSSSDTIDLRGTGFANLERILTGDGTDTVTLSLSKVLTQTADHQFVVDLGNAADTLNIDPAGGWTATTTNSTLGPTGVAAGISVSGMTARTFTNGTDTVTIFSNAETVQILSAPTGPLFTAGNDTVNFNQITAGSYQAGSQYNGLAGDDTVTLATDAAAAAAAGFDPLQIFRGGEGNDIVNGGKLDDQVVGDNGDDTLRGGEGNDHLDGAGWQDRLEGGDGNDTLLGGGSGDTLIGGLGDDHMDGGSSVDKVDYSAAAAVTVDLLAGTATGDGNDTLIDIETVLGSAFKDSITGNAAANTLEGNNGDDTLHGGGGNDTLTGGAGIDQLFGDDGHDTLKWDNADTFDGGVGFDTVDAARSTSDTFDMRGAGFVNVERVLTGSSNDTVTLSLNDVLSDTADNQFVADLGTGTDRLNVDLTGGWSAAAANSTLGPTAVAAGISVAGLTAHTFTNGADSVTVFTNAEVLNAQQLA</sequence>
<feature type="compositionally biased region" description="Basic and acidic residues" evidence="3">
    <location>
        <begin position="774"/>
        <end position="796"/>
    </location>
</feature>
<dbReference type="InterPro" id="IPR011042">
    <property type="entry name" value="6-blade_b-propeller_TolB-like"/>
</dbReference>
<proteinExistence type="predicted"/>
<accession>A0ABU5EB15</accession>
<protein>
    <recommendedName>
        <fullName evidence="6">Ca2+-binding RTX toxin-like protein</fullName>
    </recommendedName>
</protein>
<name>A0ABU5EB15_9PROT</name>
<dbReference type="InterPro" id="IPR018511">
    <property type="entry name" value="Hemolysin-typ_Ca-bd_CS"/>
</dbReference>